<keyword evidence="1" id="KW-0812">Transmembrane</keyword>
<dbReference type="STRING" id="29534.SAMN05444366_1528"/>
<evidence type="ECO:0000313" key="2">
    <source>
        <dbReference type="EMBL" id="SHL77948.1"/>
    </source>
</evidence>
<accession>A0A1M7DEW8</accession>
<keyword evidence="1" id="KW-0472">Membrane</keyword>
<sequence length="86" mass="9865">MSHHIKKMILQFVNLSEKMNSNKNIDVMNNLIIMSCLVCFLIVLFACLPAERAYRAAKCFKLVASAFSISKICDAIISYYRNKNEQ</sequence>
<dbReference type="Proteomes" id="UP000184121">
    <property type="component" value="Unassembled WGS sequence"/>
</dbReference>
<dbReference type="AlphaFoldDB" id="A0A1M7DEW8"/>
<organism evidence="2 3">
    <name type="scientific">Flavobacterium saccharophilum</name>
    <dbReference type="NCBI Taxonomy" id="29534"/>
    <lineage>
        <taxon>Bacteria</taxon>
        <taxon>Pseudomonadati</taxon>
        <taxon>Bacteroidota</taxon>
        <taxon>Flavobacteriia</taxon>
        <taxon>Flavobacteriales</taxon>
        <taxon>Flavobacteriaceae</taxon>
        <taxon>Flavobacterium</taxon>
    </lineage>
</organism>
<gene>
    <name evidence="2" type="ORF">SAMN05444366_1528</name>
</gene>
<proteinExistence type="predicted"/>
<evidence type="ECO:0000313" key="3">
    <source>
        <dbReference type="Proteomes" id="UP000184121"/>
    </source>
</evidence>
<name>A0A1M7DEW8_9FLAO</name>
<feature type="transmembrane region" description="Helical" evidence="1">
    <location>
        <begin position="27"/>
        <end position="48"/>
    </location>
</feature>
<keyword evidence="3" id="KW-1185">Reference proteome</keyword>
<evidence type="ECO:0000256" key="1">
    <source>
        <dbReference type="SAM" id="Phobius"/>
    </source>
</evidence>
<keyword evidence="1" id="KW-1133">Transmembrane helix</keyword>
<protein>
    <submittedName>
        <fullName evidence="2">Uncharacterized protein</fullName>
    </submittedName>
</protein>
<reference evidence="3" key="1">
    <citation type="submission" date="2016-11" db="EMBL/GenBank/DDBJ databases">
        <authorList>
            <person name="Varghese N."/>
            <person name="Submissions S."/>
        </authorList>
    </citation>
    <scope>NUCLEOTIDE SEQUENCE [LARGE SCALE GENOMIC DNA]</scope>
    <source>
        <strain evidence="3">DSM 1811</strain>
    </source>
</reference>
<dbReference type="EMBL" id="FRBY01000002">
    <property type="protein sequence ID" value="SHL77948.1"/>
    <property type="molecule type" value="Genomic_DNA"/>
</dbReference>